<keyword evidence="1" id="KW-0732">Signal</keyword>
<dbReference type="RefSeq" id="WP_130599230.1">
    <property type="nucleotide sequence ID" value="NZ_CP034759.1"/>
</dbReference>
<dbReference type="Pfam" id="PF10026">
    <property type="entry name" value="DUF2268"/>
    <property type="match status" value="1"/>
</dbReference>
<evidence type="ECO:0000313" key="4">
    <source>
        <dbReference type="Proteomes" id="UP000290244"/>
    </source>
</evidence>
<dbReference type="Proteomes" id="UP000290244">
    <property type="component" value="Chromosome"/>
</dbReference>
<protein>
    <recommendedName>
        <fullName evidence="2">DUF2268 domain-containing protein</fullName>
    </recommendedName>
</protein>
<name>A0A4P6P0R7_9GAMM</name>
<feature type="chain" id="PRO_5020802489" description="DUF2268 domain-containing protein" evidence="1">
    <location>
        <begin position="24"/>
        <end position="242"/>
    </location>
</feature>
<dbReference type="InterPro" id="IPR018728">
    <property type="entry name" value="DUF2268"/>
</dbReference>
<proteinExistence type="predicted"/>
<feature type="signal peptide" evidence="1">
    <location>
        <begin position="1"/>
        <end position="23"/>
    </location>
</feature>
<dbReference type="EMBL" id="CP034759">
    <property type="protein sequence ID" value="QBG34736.1"/>
    <property type="molecule type" value="Genomic_DNA"/>
</dbReference>
<feature type="domain" description="DUF2268" evidence="2">
    <location>
        <begin position="45"/>
        <end position="236"/>
    </location>
</feature>
<evidence type="ECO:0000259" key="2">
    <source>
        <dbReference type="Pfam" id="PF10026"/>
    </source>
</evidence>
<dbReference type="KEGG" id="lsd:EMK97_02765"/>
<gene>
    <name evidence="3" type="ORF">EMK97_02765</name>
</gene>
<reference evidence="3 4" key="1">
    <citation type="submission" date="2018-12" db="EMBL/GenBank/DDBJ databases">
        <title>Complete genome of Litorilituus sediminis.</title>
        <authorList>
            <person name="Liu A."/>
            <person name="Rong J."/>
        </authorList>
    </citation>
    <scope>NUCLEOTIDE SEQUENCE [LARGE SCALE GENOMIC DNA]</scope>
    <source>
        <strain evidence="3 4">JCM 17549</strain>
    </source>
</reference>
<accession>A0A4P6P0R7</accession>
<dbReference type="AlphaFoldDB" id="A0A4P6P0R7"/>
<sequence>MNTKIKLTIASTLFLGFAASSMAATKVNFNSDAYPFTNEEKAHISKIINQSEQEVRKLLPTLDETITVNVVTTDRNIDMVGGVFGRADAPGLLEVTLSTASKNGVIGSADTALTSSLYHEMHHLARGWTMTENRFGVQPGIPVATVNEGLASVFADTYTDEYFPLAYDYPEQAAQWLDEIMNLPKDANYGHWVSGFHPDGRSVIGYRIGRYVVHQAMEKTNKDILALSNMTPEAILAVVLSE</sequence>
<evidence type="ECO:0000256" key="1">
    <source>
        <dbReference type="SAM" id="SignalP"/>
    </source>
</evidence>
<organism evidence="3 4">
    <name type="scientific">Litorilituus sediminis</name>
    <dbReference type="NCBI Taxonomy" id="718192"/>
    <lineage>
        <taxon>Bacteria</taxon>
        <taxon>Pseudomonadati</taxon>
        <taxon>Pseudomonadota</taxon>
        <taxon>Gammaproteobacteria</taxon>
        <taxon>Alteromonadales</taxon>
        <taxon>Colwelliaceae</taxon>
        <taxon>Litorilituus</taxon>
    </lineage>
</organism>
<evidence type="ECO:0000313" key="3">
    <source>
        <dbReference type="EMBL" id="QBG34736.1"/>
    </source>
</evidence>
<dbReference type="OrthoDB" id="1421358at2"/>
<keyword evidence="4" id="KW-1185">Reference proteome</keyword>